<protein>
    <submittedName>
        <fullName evidence="2">Uncharacterized protein</fullName>
    </submittedName>
</protein>
<reference evidence="2 3" key="1">
    <citation type="submission" date="2019-10" db="EMBL/GenBank/DDBJ databases">
        <authorList>
            <person name="Palmer J.M."/>
        </authorList>
    </citation>
    <scope>NUCLEOTIDE SEQUENCE [LARGE SCALE GENOMIC DNA]</scope>
    <source>
        <strain evidence="2 3">TWF718</strain>
    </source>
</reference>
<accession>A0AAN8MIE0</accession>
<dbReference type="GO" id="GO:0004867">
    <property type="term" value="F:serine-type endopeptidase inhibitor activity"/>
    <property type="evidence" value="ECO:0007669"/>
    <property type="project" value="InterPro"/>
</dbReference>
<organism evidence="2 3">
    <name type="scientific">Orbilia javanica</name>
    <dbReference type="NCBI Taxonomy" id="47235"/>
    <lineage>
        <taxon>Eukaryota</taxon>
        <taxon>Fungi</taxon>
        <taxon>Dikarya</taxon>
        <taxon>Ascomycota</taxon>
        <taxon>Pezizomycotina</taxon>
        <taxon>Orbiliomycetes</taxon>
        <taxon>Orbiliales</taxon>
        <taxon>Orbiliaceae</taxon>
        <taxon>Orbilia</taxon>
    </lineage>
</organism>
<feature type="compositionally biased region" description="Basic residues" evidence="1">
    <location>
        <begin position="178"/>
        <end position="187"/>
    </location>
</feature>
<evidence type="ECO:0000313" key="3">
    <source>
        <dbReference type="Proteomes" id="UP001313282"/>
    </source>
</evidence>
<name>A0AAN8MIE0_9PEZI</name>
<feature type="region of interest" description="Disordered" evidence="1">
    <location>
        <begin position="155"/>
        <end position="187"/>
    </location>
</feature>
<proteinExistence type="predicted"/>
<comment type="caution">
    <text evidence="2">The sequence shown here is derived from an EMBL/GenBank/DDBJ whole genome shotgun (WGS) entry which is preliminary data.</text>
</comment>
<dbReference type="AlphaFoldDB" id="A0AAN8MIE0"/>
<gene>
    <name evidence="2" type="ORF">TWF718_010614</name>
</gene>
<dbReference type="Gene3D" id="2.80.10.50">
    <property type="match status" value="1"/>
</dbReference>
<dbReference type="Proteomes" id="UP001313282">
    <property type="component" value="Unassembled WGS sequence"/>
</dbReference>
<evidence type="ECO:0000313" key="2">
    <source>
        <dbReference type="EMBL" id="KAK6335177.1"/>
    </source>
</evidence>
<dbReference type="InterPro" id="IPR031755">
    <property type="entry name" value="Inhibitor_I66"/>
</dbReference>
<sequence>MSFAPAQYYIYGSGPFANRTVSRSTIEDRSLFPKQIWLLSPGTQISFPWTVIKSDTGYVFQSRGASIGEDEEAVVAIINERWNTYIDWTVEPVQNDEDIYRIRTQDGKYWTIEEERGRAGNRIVLRNSGEGVQDFRIVRINTDLTEEEYEYAYHRTNHREHRGSGKGLDADPQSRFGYGKRQKTFCS</sequence>
<evidence type="ECO:0000256" key="1">
    <source>
        <dbReference type="SAM" id="MobiDB-lite"/>
    </source>
</evidence>
<dbReference type="Pfam" id="PF16850">
    <property type="entry name" value="Inhibitor_I66"/>
    <property type="match status" value="1"/>
</dbReference>
<dbReference type="SUPFAM" id="SSF50405">
    <property type="entry name" value="Actin-crosslinking proteins"/>
    <property type="match status" value="1"/>
</dbReference>
<dbReference type="EMBL" id="JAVHNR010000008">
    <property type="protein sequence ID" value="KAK6335177.1"/>
    <property type="molecule type" value="Genomic_DNA"/>
</dbReference>
<keyword evidence="3" id="KW-1185">Reference proteome</keyword>
<dbReference type="InterPro" id="IPR008999">
    <property type="entry name" value="Actin-crosslinking"/>
</dbReference>